<dbReference type="EMBL" id="CP028858">
    <property type="protein sequence ID" value="AWB26529.1"/>
    <property type="molecule type" value="Genomic_DNA"/>
</dbReference>
<organism evidence="2 3">
    <name type="scientific">Halococcoides cellulosivorans</name>
    <dbReference type="NCBI Taxonomy" id="1679096"/>
    <lineage>
        <taxon>Archaea</taxon>
        <taxon>Methanobacteriati</taxon>
        <taxon>Methanobacteriota</taxon>
        <taxon>Stenosarchaea group</taxon>
        <taxon>Halobacteria</taxon>
        <taxon>Halobacteriales</taxon>
        <taxon>Haloarculaceae</taxon>
        <taxon>Halococcoides</taxon>
    </lineage>
</organism>
<name>A0A2R4WYA3_9EURY</name>
<proteinExistence type="predicted"/>
<evidence type="ECO:0000313" key="2">
    <source>
        <dbReference type="EMBL" id="AWB26529.1"/>
    </source>
</evidence>
<accession>A0A2R4WYA3</accession>
<reference evidence="2 3" key="1">
    <citation type="submission" date="2018-04" db="EMBL/GenBank/DDBJ databases">
        <title>Halococcoides cellulosivorans gen. nov., sp. nov., an extremely halophilic cellulose-utilizing haloarchaeon from hypersaline lakes.</title>
        <authorList>
            <person name="Sorokin D.Y."/>
            <person name="Toshchakov S.V."/>
            <person name="Samarov N.I."/>
            <person name="Korzhenkov A."/>
            <person name="Kublanov I.V."/>
        </authorList>
    </citation>
    <scope>NUCLEOTIDE SEQUENCE [LARGE SCALE GENOMIC DNA]</scope>
    <source>
        <strain evidence="2 3">HArcel1</strain>
    </source>
</reference>
<evidence type="ECO:0000256" key="1">
    <source>
        <dbReference type="SAM" id="MobiDB-lite"/>
    </source>
</evidence>
<dbReference type="GO" id="GO:0000272">
    <property type="term" value="P:polysaccharide catabolic process"/>
    <property type="evidence" value="ECO:0007669"/>
    <property type="project" value="InterPro"/>
</dbReference>
<feature type="region of interest" description="Disordered" evidence="1">
    <location>
        <begin position="449"/>
        <end position="474"/>
    </location>
</feature>
<dbReference type="Proteomes" id="UP000244727">
    <property type="component" value="Chromosome"/>
</dbReference>
<dbReference type="InterPro" id="IPR036439">
    <property type="entry name" value="Dockerin_dom_sf"/>
</dbReference>
<sequence length="561" mass="55751">MNARTLFFIGVATVLGVGLVAGSGAAADVTPSEADIVVGDSSAANATTIQEGVNQAPSGGTVYVESGLYAGNVTVTDPVRIVGPNATIAGSGPTDGGAGVVAQAPTAIEGLAIGATQAAVVVDTSGTVRIDDLLAGDTRVAVEGTNATGPVVVENSELRATDDGIARTYPAGHLAVKNTTIDSEGRGIDVAMSSGRSAGAPSTATTAATVSIRNSTVVANGSAVGVRADSLNVETVRVYSPADGLTTIAGTASLTDLTVDTRGYGVAAWTANGASLTSSDVTAESVGVGLNGANASIEATAIDAGTDGVVAESTNASVKRVSVTAGRDGLALSNGVFSASRAGIRANRTAVNASRAALDASDLSLEAWRGVHAMGHVQVGIDHSDVTATRAALAVPASGSVSVSRSWLSTGSAPTVRSASGASIDIEASEFATTDRVVEASGRTTAINTTGSWWGQAGGPTAADVSGPVESAAPADTPIAPTAVADRALPVEPIDGTVPRDDDFDGVFEDLSADGTINFPDVNTYFQHTEDRVITAFVTYFDIDGDGAAGLQDVLALFETV</sequence>
<dbReference type="InterPro" id="IPR011050">
    <property type="entry name" value="Pectin_lyase_fold/virulence"/>
</dbReference>
<dbReference type="SUPFAM" id="SSF63446">
    <property type="entry name" value="Type I dockerin domain"/>
    <property type="match status" value="1"/>
</dbReference>
<dbReference type="InterPro" id="IPR012334">
    <property type="entry name" value="Pectin_lyas_fold"/>
</dbReference>
<dbReference type="KEGG" id="harc:HARCEL1_01775"/>
<dbReference type="Gene3D" id="2.160.20.10">
    <property type="entry name" value="Single-stranded right-handed beta-helix, Pectin lyase-like"/>
    <property type="match status" value="1"/>
</dbReference>
<keyword evidence="3" id="KW-1185">Reference proteome</keyword>
<dbReference type="GeneID" id="36511196"/>
<protein>
    <submittedName>
        <fullName evidence="2">Uncharacterized protein</fullName>
    </submittedName>
</protein>
<evidence type="ECO:0000313" key="3">
    <source>
        <dbReference type="Proteomes" id="UP000244727"/>
    </source>
</evidence>
<dbReference type="RefSeq" id="WP_108380898.1">
    <property type="nucleotide sequence ID" value="NZ_CP028858.1"/>
</dbReference>
<dbReference type="SUPFAM" id="SSF51126">
    <property type="entry name" value="Pectin lyase-like"/>
    <property type="match status" value="1"/>
</dbReference>
<dbReference type="AlphaFoldDB" id="A0A2R4WYA3"/>
<gene>
    <name evidence="2" type="ORF">HARCEL1_01775</name>
</gene>